<gene>
    <name evidence="1" type="ORF">CDL15_Pgr005543</name>
</gene>
<sequence>MPRSIRQNEVYLFMGKQYALEDYAPGTTDDRIINGPLLISNGFPSLQRQPDRSGLLVTRRDEAYILKGKSYALINFARGTHIINGPKDIVANWPSLAGIQPRKSMK</sequence>
<organism evidence="1 2">
    <name type="scientific">Punica granatum</name>
    <name type="common">Pomegranate</name>
    <dbReference type="NCBI Taxonomy" id="22663"/>
    <lineage>
        <taxon>Eukaryota</taxon>
        <taxon>Viridiplantae</taxon>
        <taxon>Streptophyta</taxon>
        <taxon>Embryophyta</taxon>
        <taxon>Tracheophyta</taxon>
        <taxon>Spermatophyta</taxon>
        <taxon>Magnoliopsida</taxon>
        <taxon>eudicotyledons</taxon>
        <taxon>Gunneridae</taxon>
        <taxon>Pentapetalae</taxon>
        <taxon>rosids</taxon>
        <taxon>malvids</taxon>
        <taxon>Myrtales</taxon>
        <taxon>Lythraceae</taxon>
        <taxon>Punica</taxon>
    </lineage>
</organism>
<dbReference type="EMBL" id="MTKT01003181">
    <property type="protein sequence ID" value="OWM76579.1"/>
    <property type="molecule type" value="Genomic_DNA"/>
</dbReference>
<dbReference type="AlphaFoldDB" id="A0A218WVP0"/>
<dbReference type="Proteomes" id="UP000197138">
    <property type="component" value="Unassembled WGS sequence"/>
</dbReference>
<evidence type="ECO:0008006" key="3">
    <source>
        <dbReference type="Google" id="ProtNLM"/>
    </source>
</evidence>
<evidence type="ECO:0000313" key="1">
    <source>
        <dbReference type="EMBL" id="OWM76579.1"/>
    </source>
</evidence>
<name>A0A218WVP0_PUNGR</name>
<comment type="caution">
    <text evidence="1">The sequence shown here is derived from an EMBL/GenBank/DDBJ whole genome shotgun (WGS) entry which is preliminary data.</text>
</comment>
<dbReference type="InterPro" id="IPR036375">
    <property type="entry name" value="Hemopexin-like_dom_sf"/>
</dbReference>
<protein>
    <recommendedName>
        <fullName evidence="3">Albumin-2-like</fullName>
    </recommendedName>
</protein>
<dbReference type="Gene3D" id="2.110.10.10">
    <property type="entry name" value="Hemopexin-like domain"/>
    <property type="match status" value="1"/>
</dbReference>
<proteinExistence type="predicted"/>
<reference evidence="2" key="1">
    <citation type="journal article" date="2017" name="Plant J.">
        <title>The pomegranate (Punica granatum L.) genome and the genomics of punicalagin biosynthesis.</title>
        <authorList>
            <person name="Qin G."/>
            <person name="Xu C."/>
            <person name="Ming R."/>
            <person name="Tang H."/>
            <person name="Guyot R."/>
            <person name="Kramer E.M."/>
            <person name="Hu Y."/>
            <person name="Yi X."/>
            <person name="Qi Y."/>
            <person name="Xu X."/>
            <person name="Gao Z."/>
            <person name="Pan H."/>
            <person name="Jian J."/>
            <person name="Tian Y."/>
            <person name="Yue Z."/>
            <person name="Xu Y."/>
        </authorList>
    </citation>
    <scope>NUCLEOTIDE SEQUENCE [LARGE SCALE GENOMIC DNA]</scope>
    <source>
        <strain evidence="2">cv. Dabenzi</strain>
    </source>
</reference>
<accession>A0A218WVP0</accession>
<dbReference type="SUPFAM" id="SSF50923">
    <property type="entry name" value="Hemopexin-like domain"/>
    <property type="match status" value="1"/>
</dbReference>
<evidence type="ECO:0000313" key="2">
    <source>
        <dbReference type="Proteomes" id="UP000197138"/>
    </source>
</evidence>